<proteinExistence type="predicted"/>
<dbReference type="EMBL" id="MHLO01000018">
    <property type="protein sequence ID" value="OGZ12477.1"/>
    <property type="molecule type" value="Genomic_DNA"/>
</dbReference>
<dbReference type="PANTHER" id="PTHR46401:SF2">
    <property type="entry name" value="GLYCOSYLTRANSFERASE WBBK-RELATED"/>
    <property type="match status" value="1"/>
</dbReference>
<dbReference type="STRING" id="1798664.A3C93_04855"/>
<evidence type="ECO:0000256" key="1">
    <source>
        <dbReference type="ARBA" id="ARBA00022679"/>
    </source>
</evidence>
<dbReference type="GO" id="GO:0016757">
    <property type="term" value="F:glycosyltransferase activity"/>
    <property type="evidence" value="ECO:0007669"/>
    <property type="project" value="TreeGrafter"/>
</dbReference>
<evidence type="ECO:0008006" key="4">
    <source>
        <dbReference type="Google" id="ProtNLM"/>
    </source>
</evidence>
<reference evidence="2 3" key="1">
    <citation type="journal article" date="2016" name="Nat. Commun.">
        <title>Thousands of microbial genomes shed light on interconnected biogeochemical processes in an aquifer system.</title>
        <authorList>
            <person name="Anantharaman K."/>
            <person name="Brown C.T."/>
            <person name="Hug L.A."/>
            <person name="Sharon I."/>
            <person name="Castelle C.J."/>
            <person name="Probst A.J."/>
            <person name="Thomas B.C."/>
            <person name="Singh A."/>
            <person name="Wilkins M.J."/>
            <person name="Karaoz U."/>
            <person name="Brodie E.L."/>
            <person name="Williams K.H."/>
            <person name="Hubbard S.S."/>
            <person name="Banfield J.F."/>
        </authorList>
    </citation>
    <scope>NUCLEOTIDE SEQUENCE [LARGE SCALE GENOMIC DNA]</scope>
</reference>
<dbReference type="CDD" id="cd03801">
    <property type="entry name" value="GT4_PimA-like"/>
    <property type="match status" value="1"/>
</dbReference>
<dbReference type="Pfam" id="PF13692">
    <property type="entry name" value="Glyco_trans_1_4"/>
    <property type="match status" value="1"/>
</dbReference>
<name>A0A1G2DFP8_9BACT</name>
<evidence type="ECO:0000313" key="3">
    <source>
        <dbReference type="Proteomes" id="UP000178636"/>
    </source>
</evidence>
<evidence type="ECO:0000313" key="2">
    <source>
        <dbReference type="EMBL" id="OGZ12477.1"/>
    </source>
</evidence>
<protein>
    <recommendedName>
        <fullName evidence="4">Glycosyl transferase family 1 domain-containing protein</fullName>
    </recommendedName>
</protein>
<dbReference type="AlphaFoldDB" id="A0A1G2DFP8"/>
<comment type="caution">
    <text evidence="2">The sequence shown here is derived from an EMBL/GenBank/DDBJ whole genome shotgun (WGS) entry which is preliminary data.</text>
</comment>
<keyword evidence="1" id="KW-0808">Transferase</keyword>
<organism evidence="2 3">
    <name type="scientific">Candidatus Lloydbacteria bacterium RIFCSPHIGHO2_02_FULL_54_17</name>
    <dbReference type="NCBI Taxonomy" id="1798664"/>
    <lineage>
        <taxon>Bacteria</taxon>
        <taxon>Candidatus Lloydiibacteriota</taxon>
    </lineage>
</organism>
<gene>
    <name evidence="2" type="ORF">A3C93_04855</name>
</gene>
<dbReference type="Gene3D" id="3.40.50.2000">
    <property type="entry name" value="Glycogen Phosphorylase B"/>
    <property type="match status" value="2"/>
</dbReference>
<dbReference type="SUPFAM" id="SSF53756">
    <property type="entry name" value="UDP-Glycosyltransferase/glycogen phosphorylase"/>
    <property type="match status" value="1"/>
</dbReference>
<dbReference type="Proteomes" id="UP000178636">
    <property type="component" value="Unassembled WGS sequence"/>
</dbReference>
<dbReference type="GO" id="GO:0009103">
    <property type="term" value="P:lipopolysaccharide biosynthetic process"/>
    <property type="evidence" value="ECO:0007669"/>
    <property type="project" value="TreeGrafter"/>
</dbReference>
<sequence>MKLLVLTQKVDGDDPILGFMHAWIAEFAKHCERVTVIGLSVGPHNHLPENVSVFSLGKAQRGTLKNSKGFPFVPRLNYLWNFYRLILRERKNYDAVFVHMNPEYVILGGILWKAMGKSVGLWYTHKNVDRRLRLAAHGADIIFTASPESFRFATPKLHVMGHGIDVGRLASTTHLFGDRFRILSVGRISATKGYGVLLEALSLLKTGGKKFKATIIGGPLTEADEVYAATLRSEIFRRGLTDDVELLGSVSNAAIPDHLRRADLFVNMSKTGSLDKAVLEAMAAGVPVLTSNEGLRSALVGFESPCMFREGDANDFAEHVQSFMGMTEGERQVLGGQLRAVVAQSHDLKTLIPRILGSFQG</sequence>
<accession>A0A1G2DFP8</accession>
<dbReference type="PANTHER" id="PTHR46401">
    <property type="entry name" value="GLYCOSYLTRANSFERASE WBBK-RELATED"/>
    <property type="match status" value="1"/>
</dbReference>